<dbReference type="AlphaFoldDB" id="A0AAU9VLD4"/>
<proteinExistence type="predicted"/>
<sequence length="48" mass="5474">MVEVNARVNYPIRNALRDMEKKGVIDMELEITNFYLSTVSLRVASVGM</sequence>
<gene>
    <name evidence="1" type="ORF">PMEA_00000132</name>
</gene>
<reference evidence="1 2" key="1">
    <citation type="submission" date="2022-05" db="EMBL/GenBank/DDBJ databases">
        <authorList>
            <consortium name="Genoscope - CEA"/>
            <person name="William W."/>
        </authorList>
    </citation>
    <scope>NUCLEOTIDE SEQUENCE [LARGE SCALE GENOMIC DNA]</scope>
</reference>
<keyword evidence="2" id="KW-1185">Reference proteome</keyword>
<accession>A0AAU9VLD4</accession>
<evidence type="ECO:0000313" key="2">
    <source>
        <dbReference type="Proteomes" id="UP001159428"/>
    </source>
</evidence>
<protein>
    <submittedName>
        <fullName evidence="1">Uncharacterized protein</fullName>
    </submittedName>
</protein>
<dbReference type="EMBL" id="CALNXJ010000001">
    <property type="protein sequence ID" value="CAH3031432.1"/>
    <property type="molecule type" value="Genomic_DNA"/>
</dbReference>
<organism evidence="1 2">
    <name type="scientific">Pocillopora meandrina</name>
    <dbReference type="NCBI Taxonomy" id="46732"/>
    <lineage>
        <taxon>Eukaryota</taxon>
        <taxon>Metazoa</taxon>
        <taxon>Cnidaria</taxon>
        <taxon>Anthozoa</taxon>
        <taxon>Hexacorallia</taxon>
        <taxon>Scleractinia</taxon>
        <taxon>Astrocoeniina</taxon>
        <taxon>Pocilloporidae</taxon>
        <taxon>Pocillopora</taxon>
    </lineage>
</organism>
<dbReference type="Proteomes" id="UP001159428">
    <property type="component" value="Unassembled WGS sequence"/>
</dbReference>
<evidence type="ECO:0000313" key="1">
    <source>
        <dbReference type="EMBL" id="CAH3031432.1"/>
    </source>
</evidence>
<comment type="caution">
    <text evidence="1">The sequence shown here is derived from an EMBL/GenBank/DDBJ whole genome shotgun (WGS) entry which is preliminary data.</text>
</comment>
<name>A0AAU9VLD4_9CNID</name>